<feature type="region of interest" description="Disordered" evidence="2">
    <location>
        <begin position="95"/>
        <end position="125"/>
    </location>
</feature>
<dbReference type="Gene3D" id="3.30.497.10">
    <property type="entry name" value="Antithrombin, subunit I, domain 2"/>
    <property type="match status" value="1"/>
</dbReference>
<dbReference type="InterPro" id="IPR023796">
    <property type="entry name" value="Serpin_dom"/>
</dbReference>
<accession>A0A6N7XTI1</accession>
<keyword evidence="5" id="KW-1185">Reference proteome</keyword>
<dbReference type="Proteomes" id="UP000469325">
    <property type="component" value="Unassembled WGS sequence"/>
</dbReference>
<evidence type="ECO:0000256" key="1">
    <source>
        <dbReference type="RuleBase" id="RU000411"/>
    </source>
</evidence>
<dbReference type="AlphaFoldDB" id="A0A6N7XTI1"/>
<dbReference type="InterPro" id="IPR042185">
    <property type="entry name" value="Serpin_sf_2"/>
</dbReference>
<dbReference type="Gene3D" id="2.30.39.10">
    <property type="entry name" value="Alpha-1-antitrypsin, domain 1"/>
    <property type="match status" value="1"/>
</dbReference>
<organism evidence="4 5">
    <name type="scientific">Olsenella porci</name>
    <dbReference type="NCBI Taxonomy" id="2652279"/>
    <lineage>
        <taxon>Bacteria</taxon>
        <taxon>Bacillati</taxon>
        <taxon>Actinomycetota</taxon>
        <taxon>Coriobacteriia</taxon>
        <taxon>Coriobacteriales</taxon>
        <taxon>Atopobiaceae</taxon>
        <taxon>Olsenella</taxon>
    </lineage>
</organism>
<evidence type="ECO:0000256" key="2">
    <source>
        <dbReference type="SAM" id="MobiDB-lite"/>
    </source>
</evidence>
<dbReference type="CDD" id="cd19589">
    <property type="entry name" value="serpin_tengpin-like"/>
    <property type="match status" value="1"/>
</dbReference>
<dbReference type="SUPFAM" id="SSF56574">
    <property type="entry name" value="Serpins"/>
    <property type="match status" value="1"/>
</dbReference>
<dbReference type="Pfam" id="PF00079">
    <property type="entry name" value="Serpin"/>
    <property type="match status" value="1"/>
</dbReference>
<evidence type="ECO:0000313" key="4">
    <source>
        <dbReference type="EMBL" id="MST73356.1"/>
    </source>
</evidence>
<gene>
    <name evidence="4" type="ORF">FYJ68_09615</name>
</gene>
<evidence type="ECO:0000259" key="3">
    <source>
        <dbReference type="SMART" id="SM00093"/>
    </source>
</evidence>
<dbReference type="InterPro" id="IPR036186">
    <property type="entry name" value="Serpin_sf"/>
</dbReference>
<dbReference type="GO" id="GO:0005615">
    <property type="term" value="C:extracellular space"/>
    <property type="evidence" value="ECO:0007669"/>
    <property type="project" value="InterPro"/>
</dbReference>
<dbReference type="InterPro" id="IPR023795">
    <property type="entry name" value="Serpin_CS"/>
</dbReference>
<dbReference type="InterPro" id="IPR042178">
    <property type="entry name" value="Serpin_sf_1"/>
</dbReference>
<dbReference type="PANTHER" id="PTHR11461:SF211">
    <property type="entry name" value="GH10112P-RELATED"/>
    <property type="match status" value="1"/>
</dbReference>
<feature type="domain" description="Serpin" evidence="3">
    <location>
        <begin position="145"/>
        <end position="513"/>
    </location>
</feature>
<dbReference type="SMART" id="SM00093">
    <property type="entry name" value="SERPIN"/>
    <property type="match status" value="1"/>
</dbReference>
<dbReference type="PROSITE" id="PS00284">
    <property type="entry name" value="SERPIN"/>
    <property type="match status" value="1"/>
</dbReference>
<sequence>MASFGTRHASARRVPVLGWGRGALRLGRAPCGWGIAGHRSPRRAWMRGEMDGHSGILGQSQPEGAPMMPSVTRRTALLALAALSAAPILHGCETLAPSSPGSVRPPSARELTADAAEDSSPSGAYDLTKVLTDDASREAAYGFAVGLLRESLAASDGDVLASSLSALYALALAANGASGQTRSQMEGAFGMTTDALTDYLAAYSRRLAGKPLASGLDAGGPLNLKSANSVWVRDAEGLQVSGDWLGTCGGKLGAQAFAAPFDSSTVEDVNSWVSDKTDGMISRLMDQISPDAMVYLVNALAFNDAWDEPFERDATKDANFTCEDGTVLSVPMMHSREEVYLANDLAEGFVKRYENGDFAFVGILPREGHTVSDVVASLDGASLASLALSGVANTVVDVGLPRFTINWEAGLEEQLKALGVTDAFDADRADFSPMGTVGDGSLFIGSVIQKTYVDVSEEGTRAAAATSVGVSGSSAPGSGEPEVKTVILNRPFIYLIVDWQYGTPLFAGVAQRVGE</sequence>
<reference evidence="4 5" key="1">
    <citation type="submission" date="2019-08" db="EMBL/GenBank/DDBJ databases">
        <title>In-depth cultivation of the pig gut microbiome towards novel bacterial diversity and tailored functional studies.</title>
        <authorList>
            <person name="Wylensek D."/>
            <person name="Hitch T.C.A."/>
            <person name="Clavel T."/>
        </authorList>
    </citation>
    <scope>NUCLEOTIDE SEQUENCE [LARGE SCALE GENOMIC DNA]</scope>
    <source>
        <strain evidence="4 5">CA-Schmier-601-WT-1</strain>
    </source>
</reference>
<dbReference type="InterPro" id="IPR000215">
    <property type="entry name" value="Serpin_fam"/>
</dbReference>
<dbReference type="PANTHER" id="PTHR11461">
    <property type="entry name" value="SERINE PROTEASE INHIBITOR, SERPIN"/>
    <property type="match status" value="1"/>
</dbReference>
<dbReference type="EMBL" id="VUNC01000009">
    <property type="protein sequence ID" value="MST73356.1"/>
    <property type="molecule type" value="Genomic_DNA"/>
</dbReference>
<dbReference type="GO" id="GO:0004867">
    <property type="term" value="F:serine-type endopeptidase inhibitor activity"/>
    <property type="evidence" value="ECO:0007669"/>
    <property type="project" value="InterPro"/>
</dbReference>
<name>A0A6N7XTI1_9ACTN</name>
<proteinExistence type="inferred from homology"/>
<comment type="similarity">
    <text evidence="1">Belongs to the serpin family.</text>
</comment>
<protein>
    <recommendedName>
        <fullName evidence="3">Serpin domain-containing protein</fullName>
    </recommendedName>
</protein>
<evidence type="ECO:0000313" key="5">
    <source>
        <dbReference type="Proteomes" id="UP000469325"/>
    </source>
</evidence>
<comment type="caution">
    <text evidence="4">The sequence shown here is derived from an EMBL/GenBank/DDBJ whole genome shotgun (WGS) entry which is preliminary data.</text>
</comment>